<dbReference type="GO" id="GO:0008234">
    <property type="term" value="F:cysteine-type peptidase activity"/>
    <property type="evidence" value="ECO:0007669"/>
    <property type="project" value="InterPro"/>
</dbReference>
<evidence type="ECO:0000313" key="5">
    <source>
        <dbReference type="Proteomes" id="UP000278983"/>
    </source>
</evidence>
<dbReference type="InterPro" id="IPR029030">
    <property type="entry name" value="Caspase-like_dom_sf"/>
</dbReference>
<feature type="chain" id="PRO_5018968897" evidence="2">
    <location>
        <begin position="20"/>
        <end position="1175"/>
    </location>
</feature>
<dbReference type="GO" id="GO:0006508">
    <property type="term" value="P:proteolysis"/>
    <property type="evidence" value="ECO:0007669"/>
    <property type="project" value="InterPro"/>
</dbReference>
<accession>A0A432LN70</accession>
<protein>
    <submittedName>
        <fullName evidence="4">Type IX secretion system sortase PorU</fullName>
    </submittedName>
</protein>
<dbReference type="CDD" id="cd02258">
    <property type="entry name" value="Peptidase_C25_N"/>
    <property type="match status" value="1"/>
</dbReference>
<comment type="caution">
    <text evidence="4">The sequence shown here is derived from an EMBL/GenBank/DDBJ whole genome shotgun (WGS) entry which is preliminary data.</text>
</comment>
<dbReference type="InterPro" id="IPR001769">
    <property type="entry name" value="Gingipain"/>
</dbReference>
<dbReference type="AlphaFoldDB" id="A0A432LN70"/>
<evidence type="ECO:0000256" key="2">
    <source>
        <dbReference type="SAM" id="SignalP"/>
    </source>
</evidence>
<dbReference type="Gene3D" id="3.40.50.1460">
    <property type="match status" value="1"/>
</dbReference>
<feature type="domain" description="Gingipain" evidence="3">
    <location>
        <begin position="434"/>
        <end position="811"/>
    </location>
</feature>
<dbReference type="Proteomes" id="UP000278983">
    <property type="component" value="Unassembled WGS sequence"/>
</dbReference>
<reference evidence="4 5" key="1">
    <citation type="submission" date="2018-12" db="EMBL/GenBank/DDBJ databases">
        <title>Genome sequencing of Prevotella sp. KCOM 3155 (= JS262).</title>
        <authorList>
            <person name="Kook J.-K."/>
            <person name="Park S.-N."/>
            <person name="Lim Y.K."/>
        </authorList>
    </citation>
    <scope>NUCLEOTIDE SEQUENCE [LARGE SCALE GENOMIC DNA]</scope>
    <source>
        <strain evidence="4 5">KCOM 3155</strain>
    </source>
</reference>
<dbReference type="SUPFAM" id="SSF52129">
    <property type="entry name" value="Caspase-like"/>
    <property type="match status" value="1"/>
</dbReference>
<proteinExistence type="predicted"/>
<evidence type="ECO:0000256" key="1">
    <source>
        <dbReference type="ARBA" id="ARBA00022729"/>
    </source>
</evidence>
<dbReference type="Gene3D" id="2.60.40.4070">
    <property type="match status" value="1"/>
</dbReference>
<gene>
    <name evidence="4" type="primary">porU</name>
    <name evidence="4" type="ORF">EHV08_05570</name>
</gene>
<evidence type="ECO:0000259" key="3">
    <source>
        <dbReference type="Pfam" id="PF01364"/>
    </source>
</evidence>
<dbReference type="InterPro" id="IPR029031">
    <property type="entry name" value="Gingipain_N_sf"/>
</dbReference>
<organism evidence="4 5">
    <name type="scientific">Prevotella koreensis</name>
    <dbReference type="NCBI Taxonomy" id="2490854"/>
    <lineage>
        <taxon>Bacteria</taxon>
        <taxon>Pseudomonadati</taxon>
        <taxon>Bacteroidota</taxon>
        <taxon>Bacteroidia</taxon>
        <taxon>Bacteroidales</taxon>
        <taxon>Prevotellaceae</taxon>
        <taxon>Prevotella</taxon>
    </lineage>
</organism>
<dbReference type="NCBIfam" id="NF033707">
    <property type="entry name" value="T9SS_sortase"/>
    <property type="match status" value="1"/>
</dbReference>
<dbReference type="RefSeq" id="WP_126679430.1">
    <property type="nucleotide sequence ID" value="NZ_RYYU01000001.1"/>
</dbReference>
<evidence type="ECO:0000313" key="4">
    <source>
        <dbReference type="EMBL" id="RUL60343.1"/>
    </source>
</evidence>
<keyword evidence="1 2" id="KW-0732">Signal</keyword>
<sequence length="1175" mass="131102">MASVVLMLVMLVSHLPASAQTRFFNLTADEVKIDSLLPYFGYSKSLDDNHADSVYSVEIVYPEFFDMSPADIEAYKLISDELPPAMPKVETSMTMERKKGFLKVGFMPIVYRDGKFRKLVSFMLRITSKPIPENMHRNMVKSNVPKTERYAENSVLSKGRWAKIRVKESGVHQLTESVIKRAGFSNIDKVKIYGYGGALQNEKLVGDELVALDDLKEVPTCNVNGRRLFYAQGSVSWDEKHNRVRNPYSDYGYYFITQSDDTPLTVSEEEFIKENYPKGKDYNTLHEIDNYAWYHGGRNLFENSPIREGEEKTYTISRKGKSEKGMVTVAVSAKINSLIDIDVNGTIVSNLKVKLKNYDVANSKDTIFYVNNLRDENRVKIIVKSGGPARLDYIAVHTDDPAPAPELATATFPQAEYVYNITKQNLHADRNINMVIIVPASGKLTAQAERLAKFHEEYDKMKVKVVPADELYNEFSSGTPDANAYRRYMKMLYDRAENEADMPRYLLLFGDCAWDNRMKITEFKSFSVDDFLLCYESENSFSHTYCYIDDGFFCLLDDGEGARILDNDMHDIAVGRIPARTESEAKTVVDKTINYIKNANAGAWQNEIMFMGDDGDYNVHMEDADYAAKLGEKLQPGMVVRRVMWDSYTRQSNSTGVSFPGATADILQQEKRGALIMDYSGHGSARQLSHEGVVRLKDFKDADSPNLPLWITASCDIAPFDGVEENIGEASIFNRNGGGVAFYGTTRTVFIHSNKVINLAFLKYALGYKDGKPNTLGEAQMMAKNELIRNGSDRSANKLQYSLLGDPALALKLPTLKAVVDKINDVDVSNGVMPELKAGSVAKVEGHIERAGVEYAGFNGQVTATVRDSKALVVCNTKDAKTGKSFQFYDRKKTLFNGSDNVANGKFAFSFAVPMDINYTGGQGLMNIYAINNEKTEIANGSTELFTLGGTENVGNDSIGPSIYCYLNSPSFTNGGNVNQTPYFVAQITDKDGINTTGNGIGHDLELVIDGEMSLTFNLNDNFKYDFGSYTSGKTYFSLPELSEGQHKLKFRAWDILNNSSTAELSFNVVRGLEPTLYDISCTNNPASTTTTFIVNHDYMGNKLDVDIDIFDVSGRHLWTHSDTGVPTSGTYTMEWNLTVEGGQRLKTGVYLYRVRISADGSSKVSKAKKLVIIQ</sequence>
<dbReference type="EMBL" id="RYYU01000001">
    <property type="protein sequence ID" value="RUL60343.1"/>
    <property type="molecule type" value="Genomic_DNA"/>
</dbReference>
<dbReference type="Pfam" id="PF01364">
    <property type="entry name" value="Peptidase_C25"/>
    <property type="match status" value="1"/>
</dbReference>
<dbReference type="Gene3D" id="3.40.50.10390">
    <property type="entry name" value="Gingipain r, domain 1"/>
    <property type="match status" value="1"/>
</dbReference>
<dbReference type="OrthoDB" id="9809780at2"/>
<keyword evidence="5" id="KW-1185">Reference proteome</keyword>
<feature type="signal peptide" evidence="2">
    <location>
        <begin position="1"/>
        <end position="19"/>
    </location>
</feature>
<name>A0A432LN70_9BACT</name>